<organism evidence="1 2">
    <name type="scientific">Pluteus cervinus</name>
    <dbReference type="NCBI Taxonomy" id="181527"/>
    <lineage>
        <taxon>Eukaryota</taxon>
        <taxon>Fungi</taxon>
        <taxon>Dikarya</taxon>
        <taxon>Basidiomycota</taxon>
        <taxon>Agaricomycotina</taxon>
        <taxon>Agaricomycetes</taxon>
        <taxon>Agaricomycetidae</taxon>
        <taxon>Agaricales</taxon>
        <taxon>Pluteineae</taxon>
        <taxon>Pluteaceae</taxon>
        <taxon>Pluteus</taxon>
    </lineage>
</organism>
<name>A0ACD3AFP3_9AGAR</name>
<protein>
    <submittedName>
        <fullName evidence="1">Uncharacterized protein</fullName>
    </submittedName>
</protein>
<evidence type="ECO:0000313" key="1">
    <source>
        <dbReference type="EMBL" id="TFK64483.1"/>
    </source>
</evidence>
<gene>
    <name evidence="1" type="ORF">BDN72DRAFT_263454</name>
</gene>
<dbReference type="Proteomes" id="UP000308600">
    <property type="component" value="Unassembled WGS sequence"/>
</dbReference>
<accession>A0ACD3AFP3</accession>
<dbReference type="EMBL" id="ML208472">
    <property type="protein sequence ID" value="TFK64483.1"/>
    <property type="molecule type" value="Genomic_DNA"/>
</dbReference>
<evidence type="ECO:0000313" key="2">
    <source>
        <dbReference type="Proteomes" id="UP000308600"/>
    </source>
</evidence>
<proteinExistence type="predicted"/>
<keyword evidence="2" id="KW-1185">Reference proteome</keyword>
<sequence length="413" mass="45183">MNSTSECGFSSLNDVLNQAEHNNVNITEIAQSCQSICNLVWGTGNPDLSGVGANASYILQVALTFIFGPIFAFVNTRKIGQDTRKKLQILHDTFVDASALFAIPVAIATIVRIRQAAPLYEISFLHSLTSMQFLALLAVVVTSAVRYPKPKFIKSIIQRFSQKNERPAEDTPTPTETKVPQLESLPTLPQSPDHISTDPPAKPHQSDCSGGSPTSNSDASTFHLADYTPSREDRRRIVRLVLYVLLDFAFYMGLVGYLRTSKASWEQYHELGVACDGYGSILPGFTYTSGVHFPHIIPANTSKLRVGWIITGLIIAGILPLALILLLLAVLAMVLVTGYPIGLGIISLGLASGALYFSIEMEHTRNVMKALTGPEFQDNQWGFGQVISLFLWIPLLVQGLWYLSGAPVDEDDD</sequence>
<reference evidence="1 2" key="1">
    <citation type="journal article" date="2019" name="Nat. Ecol. Evol.">
        <title>Megaphylogeny resolves global patterns of mushroom evolution.</title>
        <authorList>
            <person name="Varga T."/>
            <person name="Krizsan K."/>
            <person name="Foldi C."/>
            <person name="Dima B."/>
            <person name="Sanchez-Garcia M."/>
            <person name="Sanchez-Ramirez S."/>
            <person name="Szollosi G.J."/>
            <person name="Szarkandi J.G."/>
            <person name="Papp V."/>
            <person name="Albert L."/>
            <person name="Andreopoulos W."/>
            <person name="Angelini C."/>
            <person name="Antonin V."/>
            <person name="Barry K.W."/>
            <person name="Bougher N.L."/>
            <person name="Buchanan P."/>
            <person name="Buyck B."/>
            <person name="Bense V."/>
            <person name="Catcheside P."/>
            <person name="Chovatia M."/>
            <person name="Cooper J."/>
            <person name="Damon W."/>
            <person name="Desjardin D."/>
            <person name="Finy P."/>
            <person name="Geml J."/>
            <person name="Haridas S."/>
            <person name="Hughes K."/>
            <person name="Justo A."/>
            <person name="Karasinski D."/>
            <person name="Kautmanova I."/>
            <person name="Kiss B."/>
            <person name="Kocsube S."/>
            <person name="Kotiranta H."/>
            <person name="LaButti K.M."/>
            <person name="Lechner B.E."/>
            <person name="Liimatainen K."/>
            <person name="Lipzen A."/>
            <person name="Lukacs Z."/>
            <person name="Mihaltcheva S."/>
            <person name="Morgado L.N."/>
            <person name="Niskanen T."/>
            <person name="Noordeloos M.E."/>
            <person name="Ohm R.A."/>
            <person name="Ortiz-Santana B."/>
            <person name="Ovrebo C."/>
            <person name="Racz N."/>
            <person name="Riley R."/>
            <person name="Savchenko A."/>
            <person name="Shiryaev A."/>
            <person name="Soop K."/>
            <person name="Spirin V."/>
            <person name="Szebenyi C."/>
            <person name="Tomsovsky M."/>
            <person name="Tulloss R.E."/>
            <person name="Uehling J."/>
            <person name="Grigoriev I.V."/>
            <person name="Vagvolgyi C."/>
            <person name="Papp T."/>
            <person name="Martin F.M."/>
            <person name="Miettinen O."/>
            <person name="Hibbett D.S."/>
            <person name="Nagy L.G."/>
        </authorList>
    </citation>
    <scope>NUCLEOTIDE SEQUENCE [LARGE SCALE GENOMIC DNA]</scope>
    <source>
        <strain evidence="1 2">NL-1719</strain>
    </source>
</reference>